<gene>
    <name evidence="3" type="ORF">ACFFH7_43770</name>
</gene>
<dbReference type="Pfam" id="PF07728">
    <property type="entry name" value="AAA_5"/>
    <property type="match status" value="1"/>
</dbReference>
<feature type="compositionally biased region" description="Acidic residues" evidence="1">
    <location>
        <begin position="59"/>
        <end position="69"/>
    </location>
</feature>
<dbReference type="SMART" id="SM00382">
    <property type="entry name" value="AAA"/>
    <property type="match status" value="1"/>
</dbReference>
<keyword evidence="4" id="KW-1185">Reference proteome</keyword>
<sequence length="363" mass="40071">MGDQQTPDAVAAGNRTPRFTTPDWWIYRGVGRPWHDVRPIDLLPPPPPWRTFDGGPLPDSDEPPQDGDGEGTRRLGVELHLSERDVDPHEVDAVNAALYLRRPLIVTGRPGTGKSTLAFRIARELGLGRVLQWSISSRTTLRNGLYGYDPIDRVQAAAAARGTGDPPEEPPIGDFVRLGPLGTAFLPSVTPRVLLIDEFDKSEVDLPNDLLGIFENGQFSIPELVRVQQRTPEVSVFTDDPDRRAVINGGRVRCREFPVVVITSNGERDFPEAFLRRCLQLRLAEPGIDQLTAMVAAHLRAGDDERRAALIQEFVDRSAAAGGLPANKLLDAVFLATSGAYDEQDESWPRLLDALWRRLTSVS</sequence>
<dbReference type="EMBL" id="JBHLUD010000016">
    <property type="protein sequence ID" value="MFC0548489.1"/>
    <property type="molecule type" value="Genomic_DNA"/>
</dbReference>
<comment type="caution">
    <text evidence="3">The sequence shown here is derived from an EMBL/GenBank/DDBJ whole genome shotgun (WGS) entry which is preliminary data.</text>
</comment>
<dbReference type="InterPro" id="IPR027417">
    <property type="entry name" value="P-loop_NTPase"/>
</dbReference>
<dbReference type="InterPro" id="IPR011704">
    <property type="entry name" value="ATPase_dyneun-rel_AAA"/>
</dbReference>
<name>A0ABV6N7U0_9PSEU</name>
<protein>
    <submittedName>
        <fullName evidence="3">AAA family ATPase</fullName>
    </submittedName>
</protein>
<accession>A0ABV6N7U0</accession>
<feature type="region of interest" description="Disordered" evidence="1">
    <location>
        <begin position="37"/>
        <end position="72"/>
    </location>
</feature>
<evidence type="ECO:0000313" key="3">
    <source>
        <dbReference type="EMBL" id="MFC0548489.1"/>
    </source>
</evidence>
<reference evidence="3 4" key="1">
    <citation type="submission" date="2024-09" db="EMBL/GenBank/DDBJ databases">
        <authorList>
            <person name="Sun Q."/>
            <person name="Mori K."/>
        </authorList>
    </citation>
    <scope>NUCLEOTIDE SEQUENCE [LARGE SCALE GENOMIC DNA]</scope>
    <source>
        <strain evidence="3 4">TBRC 1432</strain>
    </source>
</reference>
<dbReference type="Proteomes" id="UP001589810">
    <property type="component" value="Unassembled WGS sequence"/>
</dbReference>
<organism evidence="3 4">
    <name type="scientific">Kutzneria chonburiensis</name>
    <dbReference type="NCBI Taxonomy" id="1483604"/>
    <lineage>
        <taxon>Bacteria</taxon>
        <taxon>Bacillati</taxon>
        <taxon>Actinomycetota</taxon>
        <taxon>Actinomycetes</taxon>
        <taxon>Pseudonocardiales</taxon>
        <taxon>Pseudonocardiaceae</taxon>
        <taxon>Kutzneria</taxon>
    </lineage>
</organism>
<proteinExistence type="predicted"/>
<dbReference type="RefSeq" id="WP_273943902.1">
    <property type="nucleotide sequence ID" value="NZ_CP097263.1"/>
</dbReference>
<evidence type="ECO:0000259" key="2">
    <source>
        <dbReference type="SMART" id="SM00382"/>
    </source>
</evidence>
<feature type="domain" description="AAA+ ATPase" evidence="2">
    <location>
        <begin position="100"/>
        <end position="289"/>
    </location>
</feature>
<dbReference type="SUPFAM" id="SSF52540">
    <property type="entry name" value="P-loop containing nucleoside triphosphate hydrolases"/>
    <property type="match status" value="1"/>
</dbReference>
<dbReference type="InterPro" id="IPR003593">
    <property type="entry name" value="AAA+_ATPase"/>
</dbReference>
<evidence type="ECO:0000256" key="1">
    <source>
        <dbReference type="SAM" id="MobiDB-lite"/>
    </source>
</evidence>
<evidence type="ECO:0000313" key="4">
    <source>
        <dbReference type="Proteomes" id="UP001589810"/>
    </source>
</evidence>
<dbReference type="CDD" id="cd00009">
    <property type="entry name" value="AAA"/>
    <property type="match status" value="1"/>
</dbReference>
<dbReference type="Gene3D" id="3.40.50.300">
    <property type="entry name" value="P-loop containing nucleotide triphosphate hydrolases"/>
    <property type="match status" value="1"/>
</dbReference>